<dbReference type="EMBL" id="MGGW01000020">
    <property type="protein sequence ID" value="OGM53883.1"/>
    <property type="molecule type" value="Genomic_DNA"/>
</dbReference>
<feature type="domain" description="OmpR/PhoB-type" evidence="3">
    <location>
        <begin position="223"/>
        <end position="336"/>
    </location>
</feature>
<organism evidence="4 5">
    <name type="scientific">Candidatus Woesebacteria bacterium RIFCSPHIGHO2_12_FULL_41_24</name>
    <dbReference type="NCBI Taxonomy" id="1802510"/>
    <lineage>
        <taxon>Bacteria</taxon>
        <taxon>Candidatus Woeseibacteriota</taxon>
    </lineage>
</organism>
<dbReference type="GO" id="GO:0006355">
    <property type="term" value="P:regulation of DNA-templated transcription"/>
    <property type="evidence" value="ECO:0007669"/>
    <property type="project" value="InterPro"/>
</dbReference>
<reference evidence="4 5" key="1">
    <citation type="journal article" date="2016" name="Nat. Commun.">
        <title>Thousands of microbial genomes shed light on interconnected biogeochemical processes in an aquifer system.</title>
        <authorList>
            <person name="Anantharaman K."/>
            <person name="Brown C.T."/>
            <person name="Hug L.A."/>
            <person name="Sharon I."/>
            <person name="Castelle C.J."/>
            <person name="Probst A.J."/>
            <person name="Thomas B.C."/>
            <person name="Singh A."/>
            <person name="Wilkins M.J."/>
            <person name="Karaoz U."/>
            <person name="Brodie E.L."/>
            <person name="Williams K.H."/>
            <person name="Hubbard S.S."/>
            <person name="Banfield J.F."/>
        </authorList>
    </citation>
    <scope>NUCLEOTIDE SEQUENCE [LARGE SCALE GENOMIC DNA]</scope>
</reference>
<proteinExistence type="predicted"/>
<gene>
    <name evidence="4" type="ORF">A3E44_05720</name>
</gene>
<sequence>MQIDNRWEYSLETEALRVLHTAHQIAVGFYKVNNFIVLPYDPDYKDQSIVTFPDLAYYKIPRFWEKVRRVDIRNIPVKAPQDLVDDVEKLLAEVVLPEPHYKNIQKVWAMAQGEILAQIAKILPDKKGDIKSITIYPTLFGTNTSFNRPAKFPADAYLYLRHDQEIHAIVEAILTFLTRQEFYDKLDGVWSESEAIVDWLVAFSSIAKVLGKYEKASGYMPTLSQIRYKQRANLTQKSKEFYRKLGVNYQVKDFKLENFSDLTAREKDLLALMIKKGSSLTTVDEVAEILFKENEDAFSLQAIAKQIQRLRDKLEANGVSGSFIQTKRGQGYLLVN</sequence>
<evidence type="ECO:0000256" key="2">
    <source>
        <dbReference type="PROSITE-ProRule" id="PRU01091"/>
    </source>
</evidence>
<accession>A0A1F8AQ37</accession>
<keyword evidence="1 2" id="KW-0238">DNA-binding</keyword>
<dbReference type="SUPFAM" id="SSF46894">
    <property type="entry name" value="C-terminal effector domain of the bipartite response regulators"/>
    <property type="match status" value="1"/>
</dbReference>
<dbReference type="InterPro" id="IPR016032">
    <property type="entry name" value="Sig_transdc_resp-reg_C-effctor"/>
</dbReference>
<evidence type="ECO:0000313" key="5">
    <source>
        <dbReference type="Proteomes" id="UP000178603"/>
    </source>
</evidence>
<dbReference type="Pfam" id="PF00486">
    <property type="entry name" value="Trans_reg_C"/>
    <property type="match status" value="1"/>
</dbReference>
<dbReference type="GO" id="GO:0000160">
    <property type="term" value="P:phosphorelay signal transduction system"/>
    <property type="evidence" value="ECO:0007669"/>
    <property type="project" value="InterPro"/>
</dbReference>
<dbReference type="GO" id="GO:0003677">
    <property type="term" value="F:DNA binding"/>
    <property type="evidence" value="ECO:0007669"/>
    <property type="project" value="UniProtKB-UniRule"/>
</dbReference>
<protein>
    <recommendedName>
        <fullName evidence="3">OmpR/PhoB-type domain-containing protein</fullName>
    </recommendedName>
</protein>
<dbReference type="SMART" id="SM00862">
    <property type="entry name" value="Trans_reg_C"/>
    <property type="match status" value="1"/>
</dbReference>
<dbReference type="PROSITE" id="PS51755">
    <property type="entry name" value="OMPR_PHOB"/>
    <property type="match status" value="1"/>
</dbReference>
<comment type="caution">
    <text evidence="4">The sequence shown here is derived from an EMBL/GenBank/DDBJ whole genome shotgun (WGS) entry which is preliminary data.</text>
</comment>
<dbReference type="AlphaFoldDB" id="A0A1F8AQ37"/>
<evidence type="ECO:0000313" key="4">
    <source>
        <dbReference type="EMBL" id="OGM53883.1"/>
    </source>
</evidence>
<dbReference type="Proteomes" id="UP000178603">
    <property type="component" value="Unassembled WGS sequence"/>
</dbReference>
<name>A0A1F8AQ37_9BACT</name>
<feature type="DNA-binding region" description="OmpR/PhoB-type" evidence="2">
    <location>
        <begin position="223"/>
        <end position="336"/>
    </location>
</feature>
<evidence type="ECO:0000256" key="1">
    <source>
        <dbReference type="ARBA" id="ARBA00023125"/>
    </source>
</evidence>
<dbReference type="InterPro" id="IPR001867">
    <property type="entry name" value="OmpR/PhoB-type_DNA-bd"/>
</dbReference>
<evidence type="ECO:0000259" key="3">
    <source>
        <dbReference type="PROSITE" id="PS51755"/>
    </source>
</evidence>
<dbReference type="Gene3D" id="1.10.10.10">
    <property type="entry name" value="Winged helix-like DNA-binding domain superfamily/Winged helix DNA-binding domain"/>
    <property type="match status" value="1"/>
</dbReference>
<dbReference type="InterPro" id="IPR036388">
    <property type="entry name" value="WH-like_DNA-bd_sf"/>
</dbReference>